<dbReference type="PANTHER" id="PTHR10098:SF112">
    <property type="entry name" value="SLR0380 PROTEIN"/>
    <property type="match status" value="1"/>
</dbReference>
<dbReference type="PANTHER" id="PTHR10098">
    <property type="entry name" value="RAPSYN-RELATED"/>
    <property type="match status" value="1"/>
</dbReference>
<dbReference type="RefSeq" id="WP_316436300.1">
    <property type="nucleotide sequence ID" value="NZ_CP053587.1"/>
</dbReference>
<evidence type="ECO:0000313" key="2">
    <source>
        <dbReference type="EMBL" id="WNZ27807.1"/>
    </source>
</evidence>
<feature type="domain" description="CHAT" evidence="1">
    <location>
        <begin position="668"/>
        <end position="935"/>
    </location>
</feature>
<proteinExistence type="predicted"/>
<sequence length="937" mass="104559">MKLRQWLHHFSNQVYKRLSRFHSRHRLEDCLKRKLRLKLKLKLSLQLRLPLSQRSRYRSCGLAILAVFTFLCVFQPFSISWPLVAAPTHRIDASFLAAQLHLSEPEPDAYATQTTADSPIEPLIEQGRQSYQAGQYADAITLWQQALTAAQNADDSLQQARCFNYLALAYLKLADWQRAEQAIAESRQRLTPQPNPQLLAQVLNTQGQVQLGLGQPEAALASWQQAETYYAAAQDLQGQIGSQINQAQALQTLGLYRRAQRLLEAINQRLQSQPDSPLKALGLSSLGTVLQVAGNLTESQQVLQQSLAIAEQLDMRAQLSDIQFSLANTLRSLQSTPEALQLYQQAANTALTPVGRLQAQLNRLSLLLDTQQNVAAQMLAAQILSDDPDNPLQLNRLPPSRDAVYLQVNFATQLGQLAARLTQADVQADAQANAQTVTQTAAQILMRTIQQAQSLSDPRAESYAVGQLAHLYEQTQQWQTAQTLSQRALLLAQSVNADDIAYRWQWQLGRILKQSDPPAAKAVYSEALQTLNLIRRDLLSTHPEFQVSFRSDVEPLYRELVDLLVQPDASPADLQLAREAIEALRVAELENFFRSACIEPAQQIDSIDPTAAIFYPILLPNQLLVITSLPDQPLRYHVAPVSQTEVERVVESFRRRLILPYTSDREIQELAQQLYSWMIQPMAATLRENQIQTLVFVQDGALQSIPMAALYDGERYLIETYSIALTPGLRLFGPKPLEQVALTAVTAGLTESRHSFEPLEFVEVELTQIRSAIPGDILLNQDFTSSSLSTTVNASAAPILHIATHGQFSSQSDQTFILAWDQPITVSRFSQLLQARQERPNTLELLVLSACETAIGDKRAALGLAGMAVQSGARSTLASLWLIDDESTPLLMTQFYQELKTGLSRAAALRQAQLSLLQGPYRHPRFWAAFVLLGNWR</sequence>
<dbReference type="Gene3D" id="1.25.40.10">
    <property type="entry name" value="Tetratricopeptide repeat domain"/>
    <property type="match status" value="3"/>
</dbReference>
<dbReference type="SMART" id="SM00028">
    <property type="entry name" value="TPR"/>
    <property type="match status" value="6"/>
</dbReference>
<dbReference type="InterPro" id="IPR019734">
    <property type="entry name" value="TPR_rpt"/>
</dbReference>
<evidence type="ECO:0000259" key="1">
    <source>
        <dbReference type="Pfam" id="PF12770"/>
    </source>
</evidence>
<gene>
    <name evidence="2" type="ORF">HJG54_33800</name>
</gene>
<dbReference type="AlphaFoldDB" id="A0AA96WZE4"/>
<protein>
    <submittedName>
        <fullName evidence="2">CHAT domain-containing protein</fullName>
    </submittedName>
</protein>
<organism evidence="2">
    <name type="scientific">Leptolyngbya sp. NK1-12</name>
    <dbReference type="NCBI Taxonomy" id="2547451"/>
    <lineage>
        <taxon>Bacteria</taxon>
        <taxon>Bacillati</taxon>
        <taxon>Cyanobacteriota</taxon>
        <taxon>Cyanophyceae</taxon>
        <taxon>Leptolyngbyales</taxon>
        <taxon>Leptolyngbyaceae</taxon>
        <taxon>Leptolyngbya group</taxon>
        <taxon>Leptolyngbya</taxon>
    </lineage>
</organism>
<dbReference type="Pfam" id="PF12770">
    <property type="entry name" value="CHAT"/>
    <property type="match status" value="1"/>
</dbReference>
<dbReference type="InterPro" id="IPR011990">
    <property type="entry name" value="TPR-like_helical_dom_sf"/>
</dbReference>
<name>A0AA96WZE4_9CYAN</name>
<accession>A0AA96WZE4</accession>
<dbReference type="EMBL" id="CP053587">
    <property type="protein sequence ID" value="WNZ27807.1"/>
    <property type="molecule type" value="Genomic_DNA"/>
</dbReference>
<dbReference type="SUPFAM" id="SSF48452">
    <property type="entry name" value="TPR-like"/>
    <property type="match status" value="2"/>
</dbReference>
<reference evidence="2" key="1">
    <citation type="submission" date="2020-05" db="EMBL/GenBank/DDBJ databases">
        <authorList>
            <person name="Zhu T."/>
            <person name="Keshari N."/>
            <person name="Lu X."/>
        </authorList>
    </citation>
    <scope>NUCLEOTIDE SEQUENCE</scope>
    <source>
        <strain evidence="2">NK1-12</strain>
    </source>
</reference>
<dbReference type="InterPro" id="IPR024983">
    <property type="entry name" value="CHAT_dom"/>
</dbReference>
<dbReference type="Pfam" id="PF13424">
    <property type="entry name" value="TPR_12"/>
    <property type="match status" value="1"/>
</dbReference>